<keyword evidence="3" id="KW-0804">Transcription</keyword>
<dbReference type="SUPFAM" id="SSF46689">
    <property type="entry name" value="Homeodomain-like"/>
    <property type="match status" value="2"/>
</dbReference>
<dbReference type="GO" id="GO:0043565">
    <property type="term" value="F:sequence-specific DNA binding"/>
    <property type="evidence" value="ECO:0007669"/>
    <property type="project" value="InterPro"/>
</dbReference>
<dbReference type="InterPro" id="IPR018060">
    <property type="entry name" value="HTH_AraC"/>
</dbReference>
<keyword evidence="4" id="KW-0597">Phosphoprotein</keyword>
<evidence type="ECO:0000256" key="2">
    <source>
        <dbReference type="ARBA" id="ARBA00023125"/>
    </source>
</evidence>
<dbReference type="PROSITE" id="PS01124">
    <property type="entry name" value="HTH_ARAC_FAMILY_2"/>
    <property type="match status" value="1"/>
</dbReference>
<dbReference type="PANTHER" id="PTHR43280">
    <property type="entry name" value="ARAC-FAMILY TRANSCRIPTIONAL REGULATOR"/>
    <property type="match status" value="1"/>
</dbReference>
<dbReference type="InterPro" id="IPR009057">
    <property type="entry name" value="Homeodomain-like_sf"/>
</dbReference>
<feature type="domain" description="Response regulatory" evidence="6">
    <location>
        <begin position="2"/>
        <end position="119"/>
    </location>
</feature>
<dbReference type="PANTHER" id="PTHR43280:SF2">
    <property type="entry name" value="HTH-TYPE TRANSCRIPTIONAL REGULATOR EXSA"/>
    <property type="match status" value="1"/>
</dbReference>
<dbReference type="GO" id="GO:0000160">
    <property type="term" value="P:phosphorelay signal transduction system"/>
    <property type="evidence" value="ECO:0007669"/>
    <property type="project" value="InterPro"/>
</dbReference>
<evidence type="ECO:0000256" key="3">
    <source>
        <dbReference type="ARBA" id="ARBA00023163"/>
    </source>
</evidence>
<dbReference type="GO" id="GO:0003700">
    <property type="term" value="F:DNA-binding transcription factor activity"/>
    <property type="evidence" value="ECO:0007669"/>
    <property type="project" value="InterPro"/>
</dbReference>
<keyword evidence="1" id="KW-0805">Transcription regulation</keyword>
<dbReference type="CDD" id="cd17536">
    <property type="entry name" value="REC_YesN-like"/>
    <property type="match status" value="1"/>
</dbReference>
<reference evidence="7" key="1">
    <citation type="submission" date="2020-09" db="EMBL/GenBank/DDBJ databases">
        <title>A novel bacterium of genus Paenibacillus, isolated from South China Sea.</title>
        <authorList>
            <person name="Huang H."/>
            <person name="Mo K."/>
            <person name="Hu Y."/>
        </authorList>
    </citation>
    <scope>NUCLEOTIDE SEQUENCE</scope>
    <source>
        <strain evidence="7">IB182493</strain>
    </source>
</reference>
<dbReference type="Pfam" id="PF12833">
    <property type="entry name" value="HTH_18"/>
    <property type="match status" value="1"/>
</dbReference>
<feature type="modified residue" description="4-aspartylphosphate" evidence="4">
    <location>
        <position position="54"/>
    </location>
</feature>
<dbReference type="InterPro" id="IPR011006">
    <property type="entry name" value="CheY-like_superfamily"/>
</dbReference>
<dbReference type="SUPFAM" id="SSF52172">
    <property type="entry name" value="CheY-like"/>
    <property type="match status" value="1"/>
</dbReference>
<gene>
    <name evidence="7" type="ORF">IDH41_09165</name>
</gene>
<dbReference type="Proteomes" id="UP000632125">
    <property type="component" value="Unassembled WGS sequence"/>
</dbReference>
<evidence type="ECO:0000313" key="7">
    <source>
        <dbReference type="EMBL" id="MBD2868747.1"/>
    </source>
</evidence>
<keyword evidence="2" id="KW-0238">DNA-binding</keyword>
<comment type="caution">
    <text evidence="7">The sequence shown here is derived from an EMBL/GenBank/DDBJ whole genome shotgun (WGS) entry which is preliminary data.</text>
</comment>
<dbReference type="Gene3D" id="1.10.10.60">
    <property type="entry name" value="Homeodomain-like"/>
    <property type="match status" value="2"/>
</dbReference>
<organism evidence="7 8">
    <name type="scientific">Paenibacillus arenilitoris</name>
    <dbReference type="NCBI Taxonomy" id="2772299"/>
    <lineage>
        <taxon>Bacteria</taxon>
        <taxon>Bacillati</taxon>
        <taxon>Bacillota</taxon>
        <taxon>Bacilli</taxon>
        <taxon>Bacillales</taxon>
        <taxon>Paenibacillaceae</taxon>
        <taxon>Paenibacillus</taxon>
    </lineage>
</organism>
<evidence type="ECO:0000259" key="5">
    <source>
        <dbReference type="PROSITE" id="PS01124"/>
    </source>
</evidence>
<name>A0A927CL14_9BACL</name>
<feature type="domain" description="HTH araC/xylS-type" evidence="5">
    <location>
        <begin position="397"/>
        <end position="495"/>
    </location>
</feature>
<dbReference type="SMART" id="SM00342">
    <property type="entry name" value="HTH_ARAC"/>
    <property type="match status" value="1"/>
</dbReference>
<accession>A0A927CL14</accession>
<evidence type="ECO:0000256" key="1">
    <source>
        <dbReference type="ARBA" id="ARBA00023015"/>
    </source>
</evidence>
<dbReference type="AlphaFoldDB" id="A0A927CL14"/>
<evidence type="ECO:0000256" key="4">
    <source>
        <dbReference type="PROSITE-ProRule" id="PRU00169"/>
    </source>
</evidence>
<dbReference type="PROSITE" id="PS50110">
    <property type="entry name" value="RESPONSE_REGULATORY"/>
    <property type="match status" value="1"/>
</dbReference>
<dbReference type="Pfam" id="PF00072">
    <property type="entry name" value="Response_reg"/>
    <property type="match status" value="1"/>
</dbReference>
<protein>
    <submittedName>
        <fullName evidence="7">Helix-turn-helix domain-containing protein</fullName>
    </submittedName>
</protein>
<dbReference type="InterPro" id="IPR001789">
    <property type="entry name" value="Sig_transdc_resp-reg_receiver"/>
</dbReference>
<evidence type="ECO:0000259" key="6">
    <source>
        <dbReference type="PROSITE" id="PS50110"/>
    </source>
</evidence>
<sequence>MKLLIADDQASLHTFLAKMMDWRSLGITEVIHAYDGKETLLRIGEMMPDLLILDIQMPFKSGLDLLKELDRPLGKPRTVILSAHDEFEFAREAMHLNVTRYLLKPVDVALLTRTLRELIASIREEGQALLASELGNAVRSLSASEDAAAAVGRSFRSLRIRQYAVLSAEGELPPVQSFGRELGGLDASLVAAVHPVSSRKYAILLGTTAEMTDERLLELCRLLAERWSAAMPGADASIGLSAAAREPERLPELCRQSEEASLQRFYSGEAVNLYEPHYFAADLRSMELHKYERAIAEKLAYGLQAESVTGVEAELFEHLRRQRLHPEKAYALVLRCIYAAGQALNGIKGDAADWEGITLGDLKGRKTADALERFLQELLSGFADPPREARLAGDTVRRIQRFVDRHYDQDLSLRRIAALFAIDKFQLSRLFKQELAINYWAYVMQVRVGKAAEMLVRTDMKNSAIAEATGFVDESHFSRTFKKLLDQSPRQYRQANKR</sequence>
<dbReference type="SMART" id="SM00448">
    <property type="entry name" value="REC"/>
    <property type="match status" value="1"/>
</dbReference>
<dbReference type="Gene3D" id="3.40.50.2300">
    <property type="match status" value="1"/>
</dbReference>
<evidence type="ECO:0000313" key="8">
    <source>
        <dbReference type="Proteomes" id="UP000632125"/>
    </source>
</evidence>
<proteinExistence type="predicted"/>
<dbReference type="EMBL" id="JACXIY010000011">
    <property type="protein sequence ID" value="MBD2868747.1"/>
    <property type="molecule type" value="Genomic_DNA"/>
</dbReference>
<keyword evidence="8" id="KW-1185">Reference proteome</keyword>
<dbReference type="RefSeq" id="WP_190860287.1">
    <property type="nucleotide sequence ID" value="NZ_JACXIY010000011.1"/>
</dbReference>